<evidence type="ECO:0008006" key="4">
    <source>
        <dbReference type="Google" id="ProtNLM"/>
    </source>
</evidence>
<feature type="signal peptide" evidence="1">
    <location>
        <begin position="1"/>
        <end position="23"/>
    </location>
</feature>
<gene>
    <name evidence="2" type="ORF">Q9L58_006440</name>
</gene>
<organism evidence="2 3">
    <name type="scientific">Discina gigas</name>
    <dbReference type="NCBI Taxonomy" id="1032678"/>
    <lineage>
        <taxon>Eukaryota</taxon>
        <taxon>Fungi</taxon>
        <taxon>Dikarya</taxon>
        <taxon>Ascomycota</taxon>
        <taxon>Pezizomycotina</taxon>
        <taxon>Pezizomycetes</taxon>
        <taxon>Pezizales</taxon>
        <taxon>Discinaceae</taxon>
        <taxon>Discina</taxon>
    </lineage>
</organism>
<feature type="chain" id="PRO_5046303526" description="F-box domain-containing protein" evidence="1">
    <location>
        <begin position="24"/>
        <end position="317"/>
    </location>
</feature>
<keyword evidence="1" id="KW-0732">Signal</keyword>
<proteinExistence type="predicted"/>
<sequence length="317" mass="36363">MAANSNSRLLMLTPELLLAIVNCLPNFTDLLSVILTHRTFNEIWRTNEFAICGAIARNDFGPLWDDVYALLVAQSTLKHHNILDTRILFDECHSQSGNGVLEGGTKIGFQELSQIIPQYRQQLRSWGDVYTRNALEFNSWFSENRRNLGTINIATLPISPDKQFRIDRALLRYWLLLNSGASEVVAYNDCQRWTLKRARGLLNAVNALTHEDPEETSARWSRVLEPFLSLFSEEEIQEILQVASCSTTVLPFPGCAGIWGDQYYGNWSVVTRDMGQLTRWTILHIKHAVFVRRMRNKSARRRDVYAAFMDFCAWTGL</sequence>
<reference evidence="2 3" key="1">
    <citation type="submission" date="2024-02" db="EMBL/GenBank/DDBJ databases">
        <title>Discinaceae phylogenomics.</title>
        <authorList>
            <person name="Dirks A.C."/>
            <person name="James T.Y."/>
        </authorList>
    </citation>
    <scope>NUCLEOTIDE SEQUENCE [LARGE SCALE GENOMIC DNA]</scope>
    <source>
        <strain evidence="2 3">ACD0624</strain>
    </source>
</reference>
<keyword evidence="3" id="KW-1185">Reference proteome</keyword>
<evidence type="ECO:0000256" key="1">
    <source>
        <dbReference type="SAM" id="SignalP"/>
    </source>
</evidence>
<evidence type="ECO:0000313" key="2">
    <source>
        <dbReference type="EMBL" id="KAL0634645.1"/>
    </source>
</evidence>
<evidence type="ECO:0000313" key="3">
    <source>
        <dbReference type="Proteomes" id="UP001447188"/>
    </source>
</evidence>
<name>A0ABR3GFT0_9PEZI</name>
<protein>
    <recommendedName>
        <fullName evidence="4">F-box domain-containing protein</fullName>
    </recommendedName>
</protein>
<comment type="caution">
    <text evidence="2">The sequence shown here is derived from an EMBL/GenBank/DDBJ whole genome shotgun (WGS) entry which is preliminary data.</text>
</comment>
<accession>A0ABR3GFT0</accession>
<dbReference type="EMBL" id="JBBBZM010000089">
    <property type="protein sequence ID" value="KAL0634645.1"/>
    <property type="molecule type" value="Genomic_DNA"/>
</dbReference>
<dbReference type="Proteomes" id="UP001447188">
    <property type="component" value="Unassembled WGS sequence"/>
</dbReference>